<name>A0A498HT29_MALDO</name>
<feature type="repeat" description="WD" evidence="1">
    <location>
        <begin position="851"/>
        <end position="893"/>
    </location>
</feature>
<feature type="region of interest" description="Disordered" evidence="2">
    <location>
        <begin position="252"/>
        <end position="284"/>
    </location>
</feature>
<dbReference type="InterPro" id="IPR036322">
    <property type="entry name" value="WD40_repeat_dom_sf"/>
</dbReference>
<feature type="compositionally biased region" description="Basic residues" evidence="2">
    <location>
        <begin position="609"/>
        <end position="621"/>
    </location>
</feature>
<dbReference type="GO" id="GO:0042254">
    <property type="term" value="P:ribosome biogenesis"/>
    <property type="evidence" value="ECO:0007669"/>
    <property type="project" value="TreeGrafter"/>
</dbReference>
<dbReference type="Pfam" id="PF00400">
    <property type="entry name" value="WD40"/>
    <property type="match status" value="3"/>
</dbReference>
<dbReference type="InterPro" id="IPR015943">
    <property type="entry name" value="WD40/YVTN_repeat-like_dom_sf"/>
</dbReference>
<evidence type="ECO:0000256" key="2">
    <source>
        <dbReference type="SAM" id="MobiDB-lite"/>
    </source>
</evidence>
<feature type="compositionally biased region" description="Basic and acidic residues" evidence="2">
    <location>
        <begin position="700"/>
        <end position="711"/>
    </location>
</feature>
<reference evidence="3 4" key="1">
    <citation type="submission" date="2018-10" db="EMBL/GenBank/DDBJ databases">
        <title>A high-quality apple genome assembly.</title>
        <authorList>
            <person name="Hu J."/>
        </authorList>
    </citation>
    <scope>NUCLEOTIDE SEQUENCE [LARGE SCALE GENOMIC DNA]</scope>
    <source>
        <strain evidence="4">cv. HFTH1</strain>
        <tissue evidence="3">Young leaf</tissue>
    </source>
</reference>
<accession>A0A498HT29</accession>
<evidence type="ECO:0000313" key="4">
    <source>
        <dbReference type="Proteomes" id="UP000290289"/>
    </source>
</evidence>
<dbReference type="SUPFAM" id="SSF50978">
    <property type="entry name" value="WD40 repeat-like"/>
    <property type="match status" value="1"/>
</dbReference>
<dbReference type="PANTHER" id="PTHR45903">
    <property type="entry name" value="GLUTAMATE-RICH WD REPEAT-CONTAINING PROTEIN 1"/>
    <property type="match status" value="1"/>
</dbReference>
<dbReference type="GO" id="GO:0005730">
    <property type="term" value="C:nucleolus"/>
    <property type="evidence" value="ECO:0007669"/>
    <property type="project" value="TreeGrafter"/>
</dbReference>
<feature type="compositionally biased region" description="Acidic residues" evidence="2">
    <location>
        <begin position="712"/>
        <end position="732"/>
    </location>
</feature>
<feature type="region of interest" description="Disordered" evidence="2">
    <location>
        <begin position="545"/>
        <end position="640"/>
    </location>
</feature>
<dbReference type="SMART" id="SM00320">
    <property type="entry name" value="WD40"/>
    <property type="match status" value="5"/>
</dbReference>
<keyword evidence="4" id="KW-1185">Reference proteome</keyword>
<dbReference type="EMBL" id="RDQH01000341">
    <property type="protein sequence ID" value="RXH74718.1"/>
    <property type="molecule type" value="Genomic_DNA"/>
</dbReference>
<feature type="compositionally biased region" description="Low complexity" evidence="2">
    <location>
        <begin position="626"/>
        <end position="638"/>
    </location>
</feature>
<gene>
    <name evidence="3" type="ORF">DVH24_029439</name>
</gene>
<dbReference type="Proteomes" id="UP000290289">
    <property type="component" value="Chromosome 15"/>
</dbReference>
<dbReference type="PANTHER" id="PTHR45903:SF1">
    <property type="entry name" value="GLUTAMATE-RICH WD REPEAT-CONTAINING PROTEIN 1"/>
    <property type="match status" value="1"/>
</dbReference>
<keyword evidence="1" id="KW-0853">WD repeat</keyword>
<dbReference type="PROSITE" id="PS50294">
    <property type="entry name" value="WD_REPEATS_REGION"/>
    <property type="match status" value="2"/>
</dbReference>
<feature type="compositionally biased region" description="Basic and acidic residues" evidence="2">
    <location>
        <begin position="557"/>
        <end position="577"/>
    </location>
</feature>
<proteinExistence type="predicted"/>
<feature type="compositionally biased region" description="Basic and acidic residues" evidence="2">
    <location>
        <begin position="597"/>
        <end position="606"/>
    </location>
</feature>
<feature type="region of interest" description="Disordered" evidence="2">
    <location>
        <begin position="700"/>
        <end position="740"/>
    </location>
</feature>
<organism evidence="3 4">
    <name type="scientific">Malus domestica</name>
    <name type="common">Apple</name>
    <name type="synonym">Pyrus malus</name>
    <dbReference type="NCBI Taxonomy" id="3750"/>
    <lineage>
        <taxon>Eukaryota</taxon>
        <taxon>Viridiplantae</taxon>
        <taxon>Streptophyta</taxon>
        <taxon>Embryophyta</taxon>
        <taxon>Tracheophyta</taxon>
        <taxon>Spermatophyta</taxon>
        <taxon>Magnoliopsida</taxon>
        <taxon>eudicotyledons</taxon>
        <taxon>Gunneridae</taxon>
        <taxon>Pentapetalae</taxon>
        <taxon>rosids</taxon>
        <taxon>fabids</taxon>
        <taxon>Rosales</taxon>
        <taxon>Rosaceae</taxon>
        <taxon>Amygdaloideae</taxon>
        <taxon>Maleae</taxon>
        <taxon>Malus</taxon>
    </lineage>
</organism>
<comment type="caution">
    <text evidence="3">The sequence shown here is derived from an EMBL/GenBank/DDBJ whole genome shotgun (WGS) entry which is preliminary data.</text>
</comment>
<protein>
    <submittedName>
        <fullName evidence="3">Uncharacterized protein</fullName>
    </submittedName>
</protein>
<dbReference type="InterPro" id="IPR001680">
    <property type="entry name" value="WD40_rpt"/>
</dbReference>
<evidence type="ECO:0000313" key="3">
    <source>
        <dbReference type="EMBL" id="RXH74718.1"/>
    </source>
</evidence>
<dbReference type="PROSITE" id="PS50082">
    <property type="entry name" value="WD_REPEATS_2"/>
    <property type="match status" value="2"/>
</dbReference>
<evidence type="ECO:0000256" key="1">
    <source>
        <dbReference type="PROSITE-ProRule" id="PRU00221"/>
    </source>
</evidence>
<dbReference type="AlphaFoldDB" id="A0A498HT29"/>
<feature type="repeat" description="WD" evidence="1">
    <location>
        <begin position="942"/>
        <end position="977"/>
    </location>
</feature>
<dbReference type="InterPro" id="IPR051972">
    <property type="entry name" value="Glutamate-rich_WD_repeat"/>
</dbReference>
<dbReference type="Gene3D" id="2.130.10.10">
    <property type="entry name" value="YVTN repeat-like/Quinoprotein amine dehydrogenase"/>
    <property type="match status" value="1"/>
</dbReference>
<feature type="compositionally biased region" description="Basic and acidic residues" evidence="2">
    <location>
        <begin position="263"/>
        <end position="275"/>
    </location>
</feature>
<dbReference type="STRING" id="3750.A0A498HT29"/>
<feature type="compositionally biased region" description="Polar residues" evidence="2">
    <location>
        <begin position="252"/>
        <end position="262"/>
    </location>
</feature>
<sequence length="1053" mass="115865">MGFVYLSRTYMFIGVKKRDPGTLKRKSETGVKNHKPVVEVPSVPATTPTTTILEFIDLPSSSISIKVSMGKRECQAWDKGDFTFVLTSLRDNLVVLLQDSEGNEISHAGVEVKSIVEKGIWDDLFPLSGGGFVRMKLQFVLNEEERNRIRMMRESVLKKKQGELINSSPNSVQSTLSAGVNVASSFYLREEISDRNKETSSAIILHQTVELPVNESYEGRLVEKAEPKQLPANVPSTATSADKTSIVLRGSQSAVGATNHPNLQEDRPRNLEKRSPIKKTPSSVKKMISAFESGSAEDMRPRIKSPPLQVRSNKIKTGALVESQNLEEHKNMISTETAESISKAVEDPLGDLNLDLTSGEKSEHQISLLGASDAIKSSHPTGIKNKFKQLDVDQVADIKKGNFPKDFVRRSAFEMVQVSEKILGKHRHEPSDMPCGKQHSGRIKGIEESRVQVSSSNTQITDVQGASSSANVCTSEANLEDRHIQEDSGPNVLCTSVANCEDRHIPFESSGAWIFPDEAIRFCVTTTGKKMIGLRGRCRENPNIHQRETNFSLPENVEEHNVDKNEENQRRRSKVENSSEEAGTFGGPVGQSLRVPAKSEELEMVRSIKNPKKAKRKAKGSKKGDGSSSSSGPSMPAKVWQPGVDKLEEGEELHFDIVRDTLGLVRTEFPHSVYFVAGTQAEKAAWNSLGIFKVSNISGKKREPVPAKAADDDSNMDSEDSDSDDDSEDEESSGSGAPLRKVAHEGCVNRIRAMTQNPHICASWADTGHVQVWDFSSHLNALAESETEASQGASSVFNQAPLVKFGHKDEGFALDWSPLVPGRLLSGDCKNCIHLWEPTSGSTWNVDTTPYIGHIASVEDLQWSPTEPDVFASCSVDGNIAIWDIRIGKAPATSFKAHNADVNVLSWNRLASCMLASGSDDGTFSIRDLRLLKEGDSVVAHFEYHKHPITSIEWSPHEASTLAVTSSDNQLTIWDLSLENDEEEEAEFKAKTKEEVNAPKDLPPQLLFVHQGQKDLKELHWHTQIPGMLVSTAADGYNILMPSNIQTTLPSEL</sequence>